<dbReference type="GO" id="GO:0006508">
    <property type="term" value="P:proteolysis"/>
    <property type="evidence" value="ECO:0007669"/>
    <property type="project" value="UniProtKB-KW"/>
</dbReference>
<dbReference type="GO" id="GO:0046872">
    <property type="term" value="F:metal ion binding"/>
    <property type="evidence" value="ECO:0007669"/>
    <property type="project" value="UniProtKB-UniRule"/>
</dbReference>
<keyword evidence="3 6" id="KW-0378">Hydrolase</keyword>
<keyword evidence="10" id="KW-1185">Reference proteome</keyword>
<evidence type="ECO:0000313" key="10">
    <source>
        <dbReference type="Proteomes" id="UP000294817"/>
    </source>
</evidence>
<dbReference type="InterPro" id="IPR042088">
    <property type="entry name" value="OligoPept_F_C"/>
</dbReference>
<dbReference type="InterPro" id="IPR045090">
    <property type="entry name" value="Pept_M3A_M3B"/>
</dbReference>
<feature type="domain" description="Oligopeptidase F N-terminal" evidence="8">
    <location>
        <begin position="109"/>
        <end position="176"/>
    </location>
</feature>
<dbReference type="SUPFAM" id="SSF55486">
    <property type="entry name" value="Metalloproteases ('zincins'), catalytic domain"/>
    <property type="match status" value="1"/>
</dbReference>
<dbReference type="CDD" id="cd09610">
    <property type="entry name" value="M3B_PepF"/>
    <property type="match status" value="1"/>
</dbReference>
<keyword evidence="5 6" id="KW-0482">Metalloprotease</keyword>
<sequence>MSTWDLTFFYSSPEDKKIKEDFEDSLKGTKKLQQQYYDKLSDPSLTPTELKNFFEEFEKILKMHNFAYQYCHLLYDSNTRDETVQKLYATAKDYDSKIEMESSFWKPRLLKQSEEKLSELMSAQELKDYTHLLQRLNKSKRHILSEDGEKVLAAMYNSSRGGFEELYGRLTSSYTFKLEIDGEVKELTDPQVRALRRKPDVNLRRQAMKEFFKKYDEDSLIFEKTYNFIVKNYDTEANLRNYRKPISMRNLNNEVEDEIVETVIKVTTERTPMVQRYYEWKGKKLGIEQTLADIYAPLAKVQKEYTFEEAQKIVLDSYYEFDEEIGEIVESFFKERRIDSEIRKGKRGGAYTSYALPNRKPFILLNFTGTLADVSTLAHELGHGIHGTLASEQNIWNYHPPLTMAEVASVFGEMLVIDKILPTLSEEERTAYLASNVEEMFSTMFRQNMIARFEISSHNLIEQNGSASWKELAELYKKELKIMFGDSVIIPEEYYYEWASIPHIFRTPFYVYAYNFANLLVIGLYQQYKVEGKSFVPKYKELLRSGAKDSPKELLKKIGIDISNKDFWEKGFEFIEREFISKLDRKN</sequence>
<dbReference type="GO" id="GO:0006518">
    <property type="term" value="P:peptide metabolic process"/>
    <property type="evidence" value="ECO:0007669"/>
    <property type="project" value="TreeGrafter"/>
</dbReference>
<evidence type="ECO:0000256" key="6">
    <source>
        <dbReference type="RuleBase" id="RU003435"/>
    </source>
</evidence>
<reference evidence="9 10" key="1">
    <citation type="submission" date="2019-03" db="EMBL/GenBank/DDBJ databases">
        <title>Genomic Encyclopedia of Type Strains, Phase IV (KMG-IV): sequencing the most valuable type-strain genomes for metagenomic binning, comparative biology and taxonomic classification.</title>
        <authorList>
            <person name="Goeker M."/>
        </authorList>
    </citation>
    <scope>NUCLEOTIDE SEQUENCE [LARGE SCALE GENOMIC DNA]</scope>
    <source>
        <strain evidence="9 10">DSM 13575</strain>
    </source>
</reference>
<evidence type="ECO:0000256" key="3">
    <source>
        <dbReference type="ARBA" id="ARBA00022801"/>
    </source>
</evidence>
<dbReference type="EMBL" id="SODZ01000002">
    <property type="protein sequence ID" value="TDX17141.1"/>
    <property type="molecule type" value="Genomic_DNA"/>
</dbReference>
<dbReference type="PANTHER" id="PTHR11804">
    <property type="entry name" value="PROTEASE M3 THIMET OLIGOPEPTIDASE-RELATED"/>
    <property type="match status" value="1"/>
</dbReference>
<feature type="domain" description="Peptidase M3A/M3B catalytic" evidence="7">
    <location>
        <begin position="195"/>
        <end position="573"/>
    </location>
</feature>
<evidence type="ECO:0000259" key="7">
    <source>
        <dbReference type="Pfam" id="PF01432"/>
    </source>
</evidence>
<protein>
    <submittedName>
        <fullName evidence="9">Oligoendopeptidase F</fullName>
    </submittedName>
</protein>
<dbReference type="Proteomes" id="UP000294817">
    <property type="component" value="Unassembled WGS sequence"/>
</dbReference>
<dbReference type="Pfam" id="PF08439">
    <property type="entry name" value="Peptidase_M3_N"/>
    <property type="match status" value="1"/>
</dbReference>
<evidence type="ECO:0000259" key="8">
    <source>
        <dbReference type="Pfam" id="PF08439"/>
    </source>
</evidence>
<keyword evidence="2 6" id="KW-0479">Metal-binding</keyword>
<name>A0A4R8F4N8_9BACT</name>
<evidence type="ECO:0000256" key="4">
    <source>
        <dbReference type="ARBA" id="ARBA00022833"/>
    </source>
</evidence>
<dbReference type="RefSeq" id="WP_103877299.1">
    <property type="nucleotide sequence ID" value="NZ_SODZ01000002.1"/>
</dbReference>
<dbReference type="GO" id="GO:0004222">
    <property type="term" value="F:metalloendopeptidase activity"/>
    <property type="evidence" value="ECO:0007669"/>
    <property type="project" value="InterPro"/>
</dbReference>
<proteinExistence type="inferred from homology"/>
<dbReference type="InterPro" id="IPR013647">
    <property type="entry name" value="OligopepF_N_dom"/>
</dbReference>
<gene>
    <name evidence="9" type="ORF">C8D74_10285</name>
</gene>
<evidence type="ECO:0000256" key="1">
    <source>
        <dbReference type="ARBA" id="ARBA00022670"/>
    </source>
</evidence>
<dbReference type="InterPro" id="IPR001567">
    <property type="entry name" value="Pept_M3A_M3B_dom"/>
</dbReference>
<dbReference type="Gene3D" id="1.20.140.70">
    <property type="entry name" value="Oligopeptidase f, N-terminal domain"/>
    <property type="match status" value="1"/>
</dbReference>
<accession>A0A4R8F4N8</accession>
<dbReference type="Pfam" id="PF01432">
    <property type="entry name" value="Peptidase_M3"/>
    <property type="match status" value="1"/>
</dbReference>
<dbReference type="Gene3D" id="1.10.1370.20">
    <property type="entry name" value="Oligoendopeptidase f, C-terminal domain"/>
    <property type="match status" value="1"/>
</dbReference>
<evidence type="ECO:0000313" key="9">
    <source>
        <dbReference type="EMBL" id="TDX17141.1"/>
    </source>
</evidence>
<dbReference type="AlphaFoldDB" id="A0A4R8F4N8"/>
<evidence type="ECO:0000256" key="5">
    <source>
        <dbReference type="ARBA" id="ARBA00023049"/>
    </source>
</evidence>
<keyword evidence="1 6" id="KW-0645">Protease</keyword>
<organism evidence="9 10">
    <name type="scientific">Petrotoga sibirica</name>
    <dbReference type="NCBI Taxonomy" id="156202"/>
    <lineage>
        <taxon>Bacteria</taxon>
        <taxon>Thermotogati</taxon>
        <taxon>Thermotogota</taxon>
        <taxon>Thermotogae</taxon>
        <taxon>Petrotogales</taxon>
        <taxon>Petrotogaceae</taxon>
        <taxon>Petrotoga</taxon>
    </lineage>
</organism>
<dbReference type="PANTHER" id="PTHR11804:SF5">
    <property type="entry name" value="OLIGOENDOPEPTIDASE F"/>
    <property type="match status" value="1"/>
</dbReference>
<comment type="cofactor">
    <cofactor evidence="6">
        <name>Zn(2+)</name>
        <dbReference type="ChEBI" id="CHEBI:29105"/>
    </cofactor>
    <text evidence="6">Binds 1 zinc ion.</text>
</comment>
<comment type="similarity">
    <text evidence="6">Belongs to the peptidase M3 family.</text>
</comment>
<comment type="caution">
    <text evidence="9">The sequence shown here is derived from an EMBL/GenBank/DDBJ whole genome shotgun (WGS) entry which is preliminary data.</text>
</comment>
<evidence type="ECO:0000256" key="2">
    <source>
        <dbReference type="ARBA" id="ARBA00022723"/>
    </source>
</evidence>
<keyword evidence="4 6" id="KW-0862">Zinc</keyword>